<dbReference type="Proteomes" id="UP000827284">
    <property type="component" value="Unassembled WGS sequence"/>
</dbReference>
<dbReference type="PANTHER" id="PTHR36182">
    <property type="entry name" value="PROTEIN, PUTATIVE (AFU_ORTHOLOGUE AFUA_6G10930)-RELATED"/>
    <property type="match status" value="1"/>
</dbReference>
<name>A0A9P3HAS3_9FUNG</name>
<dbReference type="PANTHER" id="PTHR36182:SF1">
    <property type="entry name" value="PROTEIN, PUTATIVE (AFU_ORTHOLOGUE AFUA_6G10930)-RELATED"/>
    <property type="match status" value="1"/>
</dbReference>
<feature type="region of interest" description="Disordered" evidence="1">
    <location>
        <begin position="84"/>
        <end position="107"/>
    </location>
</feature>
<comment type="caution">
    <text evidence="3">The sequence shown here is derived from an EMBL/GenBank/DDBJ whole genome shotgun (WGS) entry which is preliminary data.</text>
</comment>
<proteinExistence type="predicted"/>
<evidence type="ECO:0000256" key="2">
    <source>
        <dbReference type="SAM" id="SignalP"/>
    </source>
</evidence>
<accession>A0A9P3HAS3</accession>
<evidence type="ECO:0008006" key="5">
    <source>
        <dbReference type="Google" id="ProtNLM"/>
    </source>
</evidence>
<reference evidence="3" key="1">
    <citation type="submission" date="2021-11" db="EMBL/GenBank/DDBJ databases">
        <authorList>
            <person name="Herlambang A."/>
            <person name="Guo Y."/>
            <person name="Takashima Y."/>
            <person name="Nishizawa T."/>
        </authorList>
    </citation>
    <scope>NUCLEOTIDE SEQUENCE</scope>
    <source>
        <strain evidence="3">E1425</strain>
    </source>
</reference>
<feature type="chain" id="PRO_5040201886" description="Chitin-binding type-4 domain-containing protein" evidence="2">
    <location>
        <begin position="21"/>
        <end position="234"/>
    </location>
</feature>
<protein>
    <recommendedName>
        <fullName evidence="5">Chitin-binding type-4 domain-containing protein</fullName>
    </recommendedName>
</protein>
<feature type="region of interest" description="Disordered" evidence="1">
    <location>
        <begin position="206"/>
        <end position="234"/>
    </location>
</feature>
<evidence type="ECO:0000313" key="3">
    <source>
        <dbReference type="EMBL" id="GJJ73290.1"/>
    </source>
</evidence>
<dbReference type="OrthoDB" id="2342176at2759"/>
<gene>
    <name evidence="3" type="ORF">EMPS_05648</name>
</gene>
<organism evidence="3 4">
    <name type="scientific">Entomortierella parvispora</name>
    <dbReference type="NCBI Taxonomy" id="205924"/>
    <lineage>
        <taxon>Eukaryota</taxon>
        <taxon>Fungi</taxon>
        <taxon>Fungi incertae sedis</taxon>
        <taxon>Mucoromycota</taxon>
        <taxon>Mortierellomycotina</taxon>
        <taxon>Mortierellomycetes</taxon>
        <taxon>Mortierellales</taxon>
        <taxon>Mortierellaceae</taxon>
        <taxon>Entomortierella</taxon>
    </lineage>
</organism>
<evidence type="ECO:0000256" key="1">
    <source>
        <dbReference type="SAM" id="MobiDB-lite"/>
    </source>
</evidence>
<dbReference type="EMBL" id="BQFW01000007">
    <property type="protein sequence ID" value="GJJ73290.1"/>
    <property type="molecule type" value="Genomic_DNA"/>
</dbReference>
<evidence type="ECO:0000313" key="4">
    <source>
        <dbReference type="Proteomes" id="UP000827284"/>
    </source>
</evidence>
<reference evidence="3" key="2">
    <citation type="journal article" date="2022" name="Microbiol. Resour. Announc.">
        <title>Whole-Genome Sequence of Entomortierella parvispora E1425, a Mucoromycotan Fungus Associated with Burkholderiaceae-Related Endosymbiotic Bacteria.</title>
        <authorList>
            <person name="Herlambang A."/>
            <person name="Guo Y."/>
            <person name="Takashima Y."/>
            <person name="Narisawa K."/>
            <person name="Ohta H."/>
            <person name="Nishizawa T."/>
        </authorList>
    </citation>
    <scope>NUCLEOTIDE SEQUENCE</scope>
    <source>
        <strain evidence="3">E1425</strain>
    </source>
</reference>
<dbReference type="Gene3D" id="2.70.50.70">
    <property type="match status" value="1"/>
</dbReference>
<dbReference type="AlphaFoldDB" id="A0A9P3HAS3"/>
<keyword evidence="2" id="KW-0732">Signal</keyword>
<keyword evidence="4" id="KW-1185">Reference proteome</keyword>
<sequence>MKAAFAVSCMLLLLAREAAAHMALLYPMPRGGVATKQFDGQVHTWIGFNEKRVLPCNGYGPGPVTDLKAGQVVNVRFWGPALPDADRDKLPPQPKDGQPQLNQARHGGGTCQFSLSTDGGKTFHLIGQYTNSCPDFYYEWPVKIPDNVPSCTTANKCLFVWSWTAHLSDQFYQNCADVSIQGEANGVYPKAGIDIVDVKGYKSSVAAPGDAAGDKEGKGPLPAEVKSNLNGSWK</sequence>
<feature type="signal peptide" evidence="2">
    <location>
        <begin position="1"/>
        <end position="20"/>
    </location>
</feature>